<keyword evidence="2" id="KW-1185">Reference proteome</keyword>
<accession>A0AAW1JH13</accession>
<dbReference type="EMBL" id="JASPKY010000379">
    <property type="protein sequence ID" value="KAK9702952.1"/>
    <property type="molecule type" value="Genomic_DNA"/>
</dbReference>
<dbReference type="PANTHER" id="PTHR11439:SF483">
    <property type="entry name" value="PEPTIDE SYNTHASE GLIP-LIKE, PUTATIVE (AFU_ORTHOLOGUE AFUA_3G12920)-RELATED"/>
    <property type="match status" value="1"/>
</dbReference>
<proteinExistence type="predicted"/>
<evidence type="ECO:0000313" key="2">
    <source>
        <dbReference type="Proteomes" id="UP001458880"/>
    </source>
</evidence>
<dbReference type="AlphaFoldDB" id="A0AAW1JH13"/>
<dbReference type="PANTHER" id="PTHR11439">
    <property type="entry name" value="GAG-POL-RELATED RETROTRANSPOSON"/>
    <property type="match status" value="1"/>
</dbReference>
<dbReference type="CDD" id="cd09272">
    <property type="entry name" value="RNase_HI_RT_Ty1"/>
    <property type="match status" value="1"/>
</dbReference>
<gene>
    <name evidence="1" type="ORF">QE152_g29642</name>
</gene>
<reference evidence="1 2" key="1">
    <citation type="journal article" date="2024" name="BMC Genomics">
        <title>De novo assembly and annotation of Popillia japonica's genome with initial clues to its potential as an invasive pest.</title>
        <authorList>
            <person name="Cucini C."/>
            <person name="Boschi S."/>
            <person name="Funari R."/>
            <person name="Cardaioli E."/>
            <person name="Iannotti N."/>
            <person name="Marturano G."/>
            <person name="Paoli F."/>
            <person name="Bruttini M."/>
            <person name="Carapelli A."/>
            <person name="Frati F."/>
            <person name="Nardi F."/>
        </authorList>
    </citation>
    <scope>NUCLEOTIDE SEQUENCE [LARGE SCALE GENOMIC DNA]</scope>
    <source>
        <strain evidence="1">DMR45628</strain>
    </source>
</reference>
<evidence type="ECO:0000313" key="1">
    <source>
        <dbReference type="EMBL" id="KAK9702952.1"/>
    </source>
</evidence>
<sequence length="128" mass="14997">MFGVVSWASKRQQSVSTSSTESEYIAGCQAVKELVWLKCLVTDLTSRALEVKFYMDNQSAIRLVKNPVFHKNTKHIDVQYHFIREKYQRDEFKLEYINTSQQLADIFTKALNKSRQKNIKETSLSWNI</sequence>
<comment type="caution">
    <text evidence="1">The sequence shown here is derived from an EMBL/GenBank/DDBJ whole genome shotgun (WGS) entry which is preliminary data.</text>
</comment>
<organism evidence="1 2">
    <name type="scientific">Popillia japonica</name>
    <name type="common">Japanese beetle</name>
    <dbReference type="NCBI Taxonomy" id="7064"/>
    <lineage>
        <taxon>Eukaryota</taxon>
        <taxon>Metazoa</taxon>
        <taxon>Ecdysozoa</taxon>
        <taxon>Arthropoda</taxon>
        <taxon>Hexapoda</taxon>
        <taxon>Insecta</taxon>
        <taxon>Pterygota</taxon>
        <taxon>Neoptera</taxon>
        <taxon>Endopterygota</taxon>
        <taxon>Coleoptera</taxon>
        <taxon>Polyphaga</taxon>
        <taxon>Scarabaeiformia</taxon>
        <taxon>Scarabaeidae</taxon>
        <taxon>Rutelinae</taxon>
        <taxon>Popillia</taxon>
    </lineage>
</organism>
<dbReference type="Proteomes" id="UP001458880">
    <property type="component" value="Unassembled WGS sequence"/>
</dbReference>
<protein>
    <recommendedName>
        <fullName evidence="3">Copia protein</fullName>
    </recommendedName>
</protein>
<name>A0AAW1JH13_POPJA</name>
<evidence type="ECO:0008006" key="3">
    <source>
        <dbReference type="Google" id="ProtNLM"/>
    </source>
</evidence>